<dbReference type="PANTHER" id="PTHR31448:SF9">
    <property type="entry name" value="MYOSIN-BINDING PROTEIN 6-RELATED"/>
    <property type="match status" value="1"/>
</dbReference>
<dbReference type="Proteomes" id="UP000030645">
    <property type="component" value="Unassembled WGS sequence"/>
</dbReference>
<dbReference type="AlphaFoldDB" id="W9QL78"/>
<name>W9QL78_9ROSA</name>
<feature type="transmembrane region" description="Helical" evidence="7">
    <location>
        <begin position="20"/>
        <end position="44"/>
    </location>
</feature>
<feature type="region of interest" description="Disordered" evidence="6">
    <location>
        <begin position="541"/>
        <end position="560"/>
    </location>
</feature>
<reference evidence="10" key="1">
    <citation type="submission" date="2013-01" db="EMBL/GenBank/DDBJ databases">
        <title>Draft Genome Sequence of a Mulberry Tree, Morus notabilis C.K. Schneid.</title>
        <authorList>
            <person name="He N."/>
            <person name="Zhao S."/>
        </authorList>
    </citation>
    <scope>NUCLEOTIDE SEQUENCE</scope>
</reference>
<accession>W9QL78</accession>
<feature type="region of interest" description="Disordered" evidence="6">
    <location>
        <begin position="449"/>
        <end position="518"/>
    </location>
</feature>
<keyword evidence="4 7" id="KW-0472">Membrane</keyword>
<gene>
    <name evidence="9" type="ORF">L484_008937</name>
</gene>
<evidence type="ECO:0000256" key="3">
    <source>
        <dbReference type="ARBA" id="ARBA00022989"/>
    </source>
</evidence>
<feature type="compositionally biased region" description="Polar residues" evidence="6">
    <location>
        <begin position="464"/>
        <end position="480"/>
    </location>
</feature>
<dbReference type="PANTHER" id="PTHR31448">
    <property type="entry name" value="MYOSIN-BINDING PROTEIN 2"/>
    <property type="match status" value="1"/>
</dbReference>
<dbReference type="eggNOG" id="ENOG502R2U1">
    <property type="taxonomic scope" value="Eukaryota"/>
</dbReference>
<evidence type="ECO:0000313" key="10">
    <source>
        <dbReference type="Proteomes" id="UP000030645"/>
    </source>
</evidence>
<sequence>MAKRTFSRFVEQEVGKFPHFLLYAVLEWILIILLFIDGFLAFIANEFARFFGLQTPCLFCTRIDHVLVHRSRDFYFNDSVCEAHKKEVSSLAFCHNHKKIADIRRMCEVCLLSFAADKADSECDTYKSLVGILQKDLEENDDHDDNHDVIRHRIQLGLGFEEIKAGGLRCSCCGEALKTKKAAALNNNNIGKGRQYYGGSLLFSQAPAPSPRAMFSRLRSSGERKLMPENEAELLPEFENGSSQAVTSEKLREDVKAAMVPLLTEADELNDEANKTPSFVRGNKFFGIPLTDSASNSPRLGMRVSRKSPLEKTEFASESMEGINVQTSTNDTDTDSILHGLKRQVRFDRKSLMALYMELDEERSASAVAANNAMAMITRLQADKAAVQMEALQYQRMMEEQLEYDQEALQETNELLMKREEDIKALEAELEAYREKYGCLKEEGFTAYQEENGDNDDREPKTHSYYSSESGRTEIGSSPLSFDEGEANGEIEHNFDESVPPPLENEEEEISGESLKDFKEEKTNFLGRKKLDKKDNVCENGIDNETGNKHGHTFTDMQHT</sequence>
<keyword evidence="10" id="KW-1185">Reference proteome</keyword>
<evidence type="ECO:0000256" key="6">
    <source>
        <dbReference type="SAM" id="MobiDB-lite"/>
    </source>
</evidence>
<evidence type="ECO:0000256" key="4">
    <source>
        <dbReference type="ARBA" id="ARBA00023136"/>
    </source>
</evidence>
<dbReference type="Pfam" id="PF04576">
    <property type="entry name" value="Zein-binding"/>
    <property type="match status" value="1"/>
</dbReference>
<evidence type="ECO:0000256" key="7">
    <source>
        <dbReference type="SAM" id="Phobius"/>
    </source>
</evidence>
<keyword evidence="2 7" id="KW-0812">Transmembrane</keyword>
<feature type="coiled-coil region" evidence="5">
    <location>
        <begin position="409"/>
        <end position="443"/>
    </location>
</feature>
<dbReference type="GO" id="GO:0016020">
    <property type="term" value="C:membrane"/>
    <property type="evidence" value="ECO:0007669"/>
    <property type="project" value="UniProtKB-SubCell"/>
</dbReference>
<proteinExistence type="predicted"/>
<dbReference type="OrthoDB" id="1853282at2759"/>
<keyword evidence="3 7" id="KW-1133">Transmembrane helix</keyword>
<protein>
    <recommendedName>
        <fullName evidence="8">GTD-binding domain-containing protein</fullName>
    </recommendedName>
</protein>
<feature type="domain" description="GTD-binding" evidence="8">
    <location>
        <begin position="336"/>
        <end position="434"/>
    </location>
</feature>
<dbReference type="InterPro" id="IPR039306">
    <property type="entry name" value="MYOB"/>
</dbReference>
<keyword evidence="5" id="KW-0175">Coiled coil</keyword>
<evidence type="ECO:0000256" key="2">
    <source>
        <dbReference type="ARBA" id="ARBA00022692"/>
    </source>
</evidence>
<organism evidence="9 10">
    <name type="scientific">Morus notabilis</name>
    <dbReference type="NCBI Taxonomy" id="981085"/>
    <lineage>
        <taxon>Eukaryota</taxon>
        <taxon>Viridiplantae</taxon>
        <taxon>Streptophyta</taxon>
        <taxon>Embryophyta</taxon>
        <taxon>Tracheophyta</taxon>
        <taxon>Spermatophyta</taxon>
        <taxon>Magnoliopsida</taxon>
        <taxon>eudicotyledons</taxon>
        <taxon>Gunneridae</taxon>
        <taxon>Pentapetalae</taxon>
        <taxon>rosids</taxon>
        <taxon>fabids</taxon>
        <taxon>Rosales</taxon>
        <taxon>Moraceae</taxon>
        <taxon>Moreae</taxon>
        <taxon>Morus</taxon>
    </lineage>
</organism>
<comment type="subcellular location">
    <subcellularLocation>
        <location evidence="1">Membrane</location>
        <topology evidence="1">Single-pass membrane protein</topology>
    </subcellularLocation>
</comment>
<dbReference type="KEGG" id="mnt:21392286"/>
<evidence type="ECO:0000256" key="5">
    <source>
        <dbReference type="SAM" id="Coils"/>
    </source>
</evidence>
<evidence type="ECO:0000259" key="8">
    <source>
        <dbReference type="PROSITE" id="PS51775"/>
    </source>
</evidence>
<dbReference type="EMBL" id="KE343449">
    <property type="protein sequence ID" value="EXB29773.1"/>
    <property type="molecule type" value="Genomic_DNA"/>
</dbReference>
<dbReference type="GO" id="GO:0080115">
    <property type="term" value="F:myosin XI tail binding"/>
    <property type="evidence" value="ECO:0007669"/>
    <property type="project" value="UniProtKB-ARBA"/>
</dbReference>
<dbReference type="STRING" id="981085.W9QL78"/>
<dbReference type="PROSITE" id="PS51775">
    <property type="entry name" value="GTD_BINDING"/>
    <property type="match status" value="1"/>
</dbReference>
<dbReference type="InterPro" id="IPR007656">
    <property type="entry name" value="GTD-bd"/>
</dbReference>
<evidence type="ECO:0000313" key="9">
    <source>
        <dbReference type="EMBL" id="EXB29773.1"/>
    </source>
</evidence>
<evidence type="ECO:0000256" key="1">
    <source>
        <dbReference type="ARBA" id="ARBA00004167"/>
    </source>
</evidence>